<evidence type="ECO:0000313" key="1">
    <source>
        <dbReference type="EMBL" id="OQD41886.1"/>
    </source>
</evidence>
<dbReference type="OrthoDB" id="881550at2"/>
<keyword evidence="2" id="KW-1185">Reference proteome</keyword>
<dbReference type="Proteomes" id="UP000191680">
    <property type="component" value="Unassembled WGS sequence"/>
</dbReference>
<dbReference type="AlphaFoldDB" id="A0A1V6LPI4"/>
<protein>
    <submittedName>
        <fullName evidence="1">Uncharacterized protein</fullName>
    </submittedName>
</protein>
<accession>A0A1V6LPI4</accession>
<evidence type="ECO:0000313" key="2">
    <source>
        <dbReference type="Proteomes" id="UP000191680"/>
    </source>
</evidence>
<dbReference type="EMBL" id="MTBC01000010">
    <property type="protein sequence ID" value="OQD41886.1"/>
    <property type="molecule type" value="Genomic_DNA"/>
</dbReference>
<gene>
    <name evidence="1" type="ORF">BUL40_13615</name>
</gene>
<reference evidence="1 2" key="1">
    <citation type="submission" date="2016-12" db="EMBL/GenBank/DDBJ databases">
        <authorList>
            <person name="Song W.-J."/>
            <person name="Kurnit D.M."/>
        </authorList>
    </citation>
    <scope>NUCLEOTIDE SEQUENCE [LARGE SCALE GENOMIC DNA]</scope>
    <source>
        <strain evidence="1 2">HSG9</strain>
    </source>
</reference>
<proteinExistence type="predicted"/>
<name>A0A1V6LPI4_9FLAO</name>
<organism evidence="1 2">
    <name type="scientific">Croceivirga radicis</name>
    <dbReference type="NCBI Taxonomy" id="1929488"/>
    <lineage>
        <taxon>Bacteria</taxon>
        <taxon>Pseudomonadati</taxon>
        <taxon>Bacteroidota</taxon>
        <taxon>Flavobacteriia</taxon>
        <taxon>Flavobacteriales</taxon>
        <taxon>Flavobacteriaceae</taxon>
        <taxon>Croceivirga</taxon>
    </lineage>
</organism>
<sequence length="190" mass="21897">MTDIQLLPTIMKNLVLILYFLTILSGCKESSKNELDSNREIKEKISLEYVDEWNQIELTQTDDKYGEWGGDSDIITIYSDGKTLYANYSRFLGSLAPPPPPAENEESKKWFEYKELDFKIDSIKLDKEKIKLVENAIVGLIKQKIQNQSYISHSGIYNSVITRDSSLIIDDFPSGKWITFQELKESIINK</sequence>
<comment type="caution">
    <text evidence="1">The sequence shown here is derived from an EMBL/GenBank/DDBJ whole genome shotgun (WGS) entry which is preliminary data.</text>
</comment>